<proteinExistence type="predicted"/>
<dbReference type="EMBL" id="LT854261">
    <property type="protein sequence ID" value="SMR58531.1"/>
    <property type="molecule type" value="Genomic_DNA"/>
</dbReference>
<keyword evidence="1" id="KW-0732">Signal</keyword>
<evidence type="ECO:0008006" key="4">
    <source>
        <dbReference type="Google" id="ProtNLM"/>
    </source>
</evidence>
<reference evidence="3" key="1">
    <citation type="submission" date="2017-05" db="EMBL/GenBank/DDBJ databases">
        <authorList>
            <person name="Song R."/>
            <person name="Chenine A.L."/>
            <person name="Ruprecht R.M."/>
        </authorList>
    </citation>
    <scope>NUCLEOTIDE SEQUENCE [LARGE SCALE GENOMIC DNA]</scope>
</reference>
<dbReference type="AlphaFoldDB" id="A0A2H1GYA4"/>
<accession>A0A2H1GYA4</accession>
<organism evidence="2 3">
    <name type="scientific">Zymoseptoria tritici ST99CH_1E4</name>
    <dbReference type="NCBI Taxonomy" id="1276532"/>
    <lineage>
        <taxon>Eukaryota</taxon>
        <taxon>Fungi</taxon>
        <taxon>Dikarya</taxon>
        <taxon>Ascomycota</taxon>
        <taxon>Pezizomycotina</taxon>
        <taxon>Dothideomycetes</taxon>
        <taxon>Dothideomycetidae</taxon>
        <taxon>Mycosphaerellales</taxon>
        <taxon>Mycosphaerellaceae</taxon>
        <taxon>Zymoseptoria</taxon>
    </lineage>
</organism>
<name>A0A2H1GYA4_ZYMTR</name>
<sequence length="69" mass="7538">MQFFQLSVVLVLIASVMADTCSPCSPRDKKCQLHAPFGKCGRAKCRQQCPRAGHKCTPDLEGYGEAYCG</sequence>
<gene>
    <name evidence="2" type="ORF">ZT1E4_G9266</name>
</gene>
<evidence type="ECO:0000256" key="1">
    <source>
        <dbReference type="SAM" id="SignalP"/>
    </source>
</evidence>
<evidence type="ECO:0000313" key="2">
    <source>
        <dbReference type="EMBL" id="SMR58531.1"/>
    </source>
</evidence>
<feature type="chain" id="PRO_5013607919" description="TNFR-Cys domain-containing protein" evidence="1">
    <location>
        <begin position="19"/>
        <end position="69"/>
    </location>
</feature>
<dbReference type="Proteomes" id="UP000245764">
    <property type="component" value="Chromosome 9"/>
</dbReference>
<feature type="signal peptide" evidence="1">
    <location>
        <begin position="1"/>
        <end position="18"/>
    </location>
</feature>
<evidence type="ECO:0000313" key="3">
    <source>
        <dbReference type="Proteomes" id="UP000245764"/>
    </source>
</evidence>
<protein>
    <recommendedName>
        <fullName evidence="4">TNFR-Cys domain-containing protein</fullName>
    </recommendedName>
</protein>